<keyword evidence="6" id="KW-0472">Membrane</keyword>
<organism evidence="7 8">
    <name type="scientific">Mycobacterium asiaticum</name>
    <dbReference type="NCBI Taxonomy" id="1790"/>
    <lineage>
        <taxon>Bacteria</taxon>
        <taxon>Bacillati</taxon>
        <taxon>Actinomycetota</taxon>
        <taxon>Actinomycetes</taxon>
        <taxon>Mycobacteriales</taxon>
        <taxon>Mycobacteriaceae</taxon>
        <taxon>Mycobacterium</taxon>
    </lineage>
</organism>
<dbReference type="GO" id="GO:0016491">
    <property type="term" value="F:oxidoreductase activity"/>
    <property type="evidence" value="ECO:0007669"/>
    <property type="project" value="UniProtKB-KW"/>
</dbReference>
<dbReference type="SUPFAM" id="SSF54373">
    <property type="entry name" value="FAD-linked reductases, C-terminal domain"/>
    <property type="match status" value="1"/>
</dbReference>
<dbReference type="Gene3D" id="3.50.50.60">
    <property type="entry name" value="FAD/NAD(P)-binding domain"/>
    <property type="match status" value="1"/>
</dbReference>
<dbReference type="PROSITE" id="PS51318">
    <property type="entry name" value="TAT"/>
    <property type="match status" value="1"/>
</dbReference>
<dbReference type="eggNOG" id="COG2303">
    <property type="taxonomic scope" value="Bacteria"/>
</dbReference>
<evidence type="ECO:0000256" key="5">
    <source>
        <dbReference type="ARBA" id="ARBA00023002"/>
    </source>
</evidence>
<evidence type="ECO:0000256" key="1">
    <source>
        <dbReference type="ARBA" id="ARBA00001974"/>
    </source>
</evidence>
<keyword evidence="4" id="KW-0274">FAD</keyword>
<protein>
    <submittedName>
        <fullName evidence="7">Cholesterol oxidase</fullName>
    </submittedName>
</protein>
<feature type="transmembrane region" description="Helical" evidence="6">
    <location>
        <begin position="21"/>
        <end position="43"/>
    </location>
</feature>
<evidence type="ECO:0000313" key="7">
    <source>
        <dbReference type="EMBL" id="OBI90166.1"/>
    </source>
</evidence>
<comment type="caution">
    <text evidence="7">The sequence shown here is derived from an EMBL/GenBank/DDBJ whole genome shotgun (WGS) entry which is preliminary data.</text>
</comment>
<evidence type="ECO:0000256" key="6">
    <source>
        <dbReference type="SAM" id="Phobius"/>
    </source>
</evidence>
<dbReference type="InterPro" id="IPR006311">
    <property type="entry name" value="TAT_signal"/>
</dbReference>
<dbReference type="Pfam" id="PF22500">
    <property type="entry name" value="GMC_oxred_C_1st"/>
    <property type="match status" value="1"/>
</dbReference>
<evidence type="ECO:0000313" key="8">
    <source>
        <dbReference type="Proteomes" id="UP000093795"/>
    </source>
</evidence>
<dbReference type="Proteomes" id="UP000093795">
    <property type="component" value="Unassembled WGS sequence"/>
</dbReference>
<evidence type="ECO:0000256" key="4">
    <source>
        <dbReference type="ARBA" id="ARBA00022827"/>
    </source>
</evidence>
<evidence type="ECO:0000256" key="3">
    <source>
        <dbReference type="ARBA" id="ARBA00022630"/>
    </source>
</evidence>
<dbReference type="EMBL" id="LZKQ01000045">
    <property type="protein sequence ID" value="OBI90166.1"/>
    <property type="molecule type" value="Genomic_DNA"/>
</dbReference>
<sequence length="555" mass="60825">MSEADGQKTQGVQRVTFSRRRFLGVAAGIVAGAVGTGAIEVAMRRDQVGARPKAHYRAIVVGSGYGGGVSALRLGQAGIETLILERGRWWDAADTDGRRFSRMLPADNRAGWFTDVPPSLVPSFRGVSMEQVAKHAPSQQPVQAGICDKVVHGAHTVFRGMGVGGGSLVNAAIAAIPTTAQLRAAFPDIDPSVFLGTYIERAKNMLRISYRDMDWFEQTPWFQYARVGRQYAAAAGYGVDYNGSAYSFDYMRKEEAGQVPRSALDFEQQYGNNYGRIGSVDQTYIAAALATGKVTLKPLTEVTGIRRERSGEYVVSTREIDRFGKELRRDEIGCDELYLSAGVLGTTELLLRARETGTLPDLSEEIGRGYGNNGDIMVAHMLQPADPAGTRQSLLGMINLDGRDDPDNPVYASMFSLPLPVETYALGYYVMVRTGDRADIVYNRASDTIAIDWPEDHTEHLRVRAARVFDRVTHANGVDYRDDLFEGKVFTPNTVHPMGGVVRGKATDSYGRVNRYAKLYVNDASLLPGYLGCNPFMTITALAERNMEGILQGRK</sequence>
<comment type="similarity">
    <text evidence="2">Belongs to the GMC oxidoreductase family.</text>
</comment>
<gene>
    <name evidence="7" type="ORF">A9X01_12430</name>
</gene>
<dbReference type="STRING" id="1790.A5645_09085"/>
<dbReference type="SUPFAM" id="SSF51905">
    <property type="entry name" value="FAD/NAD(P)-binding domain"/>
    <property type="match status" value="1"/>
</dbReference>
<keyword evidence="6" id="KW-0812">Transmembrane</keyword>
<dbReference type="Gene3D" id="3.30.410.10">
    <property type="entry name" value="Cholesterol Oxidase, domain 2"/>
    <property type="match status" value="1"/>
</dbReference>
<dbReference type="RefSeq" id="WP_065119404.1">
    <property type="nucleotide sequence ID" value="NZ_LZKQ01000045.1"/>
</dbReference>
<reference evidence="7 8" key="1">
    <citation type="submission" date="2016-06" db="EMBL/GenBank/DDBJ databases">
        <authorList>
            <person name="Kjaerup R.B."/>
            <person name="Dalgaard T.S."/>
            <person name="Juul-Madsen H.R."/>
        </authorList>
    </citation>
    <scope>NUCLEOTIDE SEQUENCE [LARGE SCALE GENOMIC DNA]</scope>
    <source>
        <strain evidence="7 8">1081914.2</strain>
    </source>
</reference>
<dbReference type="PANTHER" id="PTHR47470">
    <property type="entry name" value="CHOLESTEROL OXIDASE"/>
    <property type="match status" value="1"/>
</dbReference>
<dbReference type="InterPro" id="IPR052542">
    <property type="entry name" value="Cholesterol_Oxidase"/>
</dbReference>
<dbReference type="PANTHER" id="PTHR47470:SF1">
    <property type="entry name" value="FAD-DEPENDENT OXIDOREDUCTASE 2 FAD BINDING DOMAIN-CONTAINING PROTEIN"/>
    <property type="match status" value="1"/>
</dbReference>
<dbReference type="InterPro" id="IPR036188">
    <property type="entry name" value="FAD/NAD-bd_sf"/>
</dbReference>
<dbReference type="OrthoDB" id="3587784at2"/>
<evidence type="ECO:0000256" key="2">
    <source>
        <dbReference type="ARBA" id="ARBA00010790"/>
    </source>
</evidence>
<keyword evidence="5" id="KW-0560">Oxidoreductase</keyword>
<keyword evidence="3" id="KW-0285">Flavoprotein</keyword>
<comment type="cofactor">
    <cofactor evidence="1">
        <name>FAD</name>
        <dbReference type="ChEBI" id="CHEBI:57692"/>
    </cofactor>
</comment>
<keyword evidence="6" id="KW-1133">Transmembrane helix</keyword>
<dbReference type="AlphaFoldDB" id="A0A1A3CVT1"/>
<accession>A0A1A3CVT1</accession>
<name>A0A1A3CVT1_MYCAS</name>
<proteinExistence type="inferred from homology"/>